<feature type="region of interest" description="Disordered" evidence="1">
    <location>
        <begin position="62"/>
        <end position="97"/>
    </location>
</feature>
<evidence type="ECO:0000313" key="2">
    <source>
        <dbReference type="EMBL" id="WLR99267.1"/>
    </source>
</evidence>
<keyword evidence="3" id="KW-1185">Reference proteome</keyword>
<evidence type="ECO:0000256" key="1">
    <source>
        <dbReference type="SAM" id="MobiDB-lite"/>
    </source>
</evidence>
<organism evidence="2 3">
    <name type="scientific">Shinella sumterensis</name>
    <dbReference type="NCBI Taxonomy" id="1967501"/>
    <lineage>
        <taxon>Bacteria</taxon>
        <taxon>Pseudomonadati</taxon>
        <taxon>Pseudomonadota</taxon>
        <taxon>Alphaproteobacteria</taxon>
        <taxon>Hyphomicrobiales</taxon>
        <taxon>Rhizobiaceae</taxon>
        <taxon>Shinella</taxon>
    </lineage>
</organism>
<dbReference type="RefSeq" id="WP_306038676.1">
    <property type="nucleotide sequence ID" value="NZ_CP132302.1"/>
</dbReference>
<proteinExistence type="predicted"/>
<accession>A0AA50CRD2</accession>
<evidence type="ECO:0000313" key="3">
    <source>
        <dbReference type="Proteomes" id="UP001234585"/>
    </source>
</evidence>
<protein>
    <submittedName>
        <fullName evidence="2">Uncharacterized protein</fullName>
    </submittedName>
</protein>
<sequence>MPYVSSGSAIAKAARRHRAPGPWKARERPASSKISLALSLEYAGYGFPSNVRVMTMAKGQVRSNKEVRKPKKDKVAAKAAPTLGAQVKNSESATKKK</sequence>
<dbReference type="Proteomes" id="UP001234585">
    <property type="component" value="Chromosome"/>
</dbReference>
<reference evidence="2 3" key="1">
    <citation type="submission" date="2023-08" db="EMBL/GenBank/DDBJ databases">
        <title>Pathogen: clinical or host-associated sample.</title>
        <authorList>
            <person name="Hergert J."/>
            <person name="Casey R."/>
            <person name="Wagner J."/>
            <person name="Young E.L."/>
            <person name="Oakeson K.F."/>
        </authorList>
    </citation>
    <scope>NUCLEOTIDE SEQUENCE [LARGE SCALE GENOMIC DNA]</scope>
    <source>
        <strain evidence="2 3">1760953</strain>
    </source>
</reference>
<feature type="compositionally biased region" description="Polar residues" evidence="1">
    <location>
        <begin position="87"/>
        <end position="97"/>
    </location>
</feature>
<name>A0AA50CRD2_9HYPH</name>
<feature type="region of interest" description="Disordered" evidence="1">
    <location>
        <begin position="1"/>
        <end position="28"/>
    </location>
</feature>
<dbReference type="EMBL" id="CP132302">
    <property type="protein sequence ID" value="WLR99267.1"/>
    <property type="molecule type" value="Genomic_DNA"/>
</dbReference>
<dbReference type="AlphaFoldDB" id="A0AA50CRD2"/>
<gene>
    <name evidence="2" type="ORF">Q9313_15215</name>
</gene>